<comment type="caution">
    <text evidence="2">The sequence shown here is derived from an EMBL/GenBank/DDBJ whole genome shotgun (WGS) entry which is preliminary data.</text>
</comment>
<organism evidence="2 3">
    <name type="scientific">Cryptomeria japonica</name>
    <name type="common">Japanese cedar</name>
    <name type="synonym">Cupressus japonica</name>
    <dbReference type="NCBI Taxonomy" id="3369"/>
    <lineage>
        <taxon>Eukaryota</taxon>
        <taxon>Viridiplantae</taxon>
        <taxon>Streptophyta</taxon>
        <taxon>Embryophyta</taxon>
        <taxon>Tracheophyta</taxon>
        <taxon>Spermatophyta</taxon>
        <taxon>Pinopsida</taxon>
        <taxon>Pinidae</taxon>
        <taxon>Conifers II</taxon>
        <taxon>Cupressales</taxon>
        <taxon>Cupressaceae</taxon>
        <taxon>Cryptomeria</taxon>
    </lineage>
</organism>
<dbReference type="AlphaFoldDB" id="A0AAD3NQ56"/>
<proteinExistence type="predicted"/>
<name>A0AAD3NQ56_CRYJA</name>
<dbReference type="EMBL" id="BSEH01000022">
    <property type="protein sequence ID" value="GLJ56578.1"/>
    <property type="molecule type" value="Genomic_DNA"/>
</dbReference>
<sequence>MSGCITRLMTNGTFALSTGQAEPPFISSGRDPFSRGPYFLLLPFLRVGGTITISTLHRGWEAPAGIGSDDSKSLSDSIRNMPATKRSRSELTPDEPVDYSLTHKPPSLVCIAERGGSRARSIPEPIHWGVGETRKMVQPPTEPIPQQAPEYASINRGRGRVRFNLRPGRSGWVGPAQFYGG</sequence>
<reference evidence="2" key="1">
    <citation type="submission" date="2022-12" db="EMBL/GenBank/DDBJ databases">
        <title>Chromosome-Level Genome Assembly of Japanese Cedar (Cryptomeriajaponica D. Don).</title>
        <authorList>
            <person name="Fujino T."/>
            <person name="Yamaguchi K."/>
            <person name="Yokoyama T."/>
            <person name="Hamanaka T."/>
            <person name="Harazono Y."/>
            <person name="Kamada H."/>
            <person name="Kobayashi W."/>
            <person name="Ujino-Ihara T."/>
            <person name="Uchiyama K."/>
            <person name="Matsumoto A."/>
            <person name="Izuno A."/>
            <person name="Tsumura Y."/>
            <person name="Toyoda A."/>
            <person name="Shigenobu S."/>
            <person name="Moriguchi Y."/>
            <person name="Ueno S."/>
            <person name="Kasahara M."/>
        </authorList>
    </citation>
    <scope>NUCLEOTIDE SEQUENCE</scope>
</reference>
<accession>A0AAD3NQ56</accession>
<evidence type="ECO:0000256" key="1">
    <source>
        <dbReference type="SAM" id="MobiDB-lite"/>
    </source>
</evidence>
<evidence type="ECO:0000313" key="2">
    <source>
        <dbReference type="EMBL" id="GLJ56578.1"/>
    </source>
</evidence>
<dbReference type="Proteomes" id="UP001234787">
    <property type="component" value="Unassembled WGS sequence"/>
</dbReference>
<gene>
    <name evidence="2" type="ORF">SUGI_1228590</name>
</gene>
<evidence type="ECO:0000313" key="3">
    <source>
        <dbReference type="Proteomes" id="UP001234787"/>
    </source>
</evidence>
<keyword evidence="3" id="KW-1185">Reference proteome</keyword>
<protein>
    <submittedName>
        <fullName evidence="2">Uncharacterized protein</fullName>
    </submittedName>
</protein>
<feature type="region of interest" description="Disordered" evidence="1">
    <location>
        <begin position="62"/>
        <end position="99"/>
    </location>
</feature>